<dbReference type="EMBL" id="LAZR01003486">
    <property type="protein sequence ID" value="KKN17829.1"/>
    <property type="molecule type" value="Genomic_DNA"/>
</dbReference>
<evidence type="ECO:0008006" key="2">
    <source>
        <dbReference type="Google" id="ProtNLM"/>
    </source>
</evidence>
<gene>
    <name evidence="1" type="ORF">LCGC14_0962110</name>
</gene>
<evidence type="ECO:0000313" key="1">
    <source>
        <dbReference type="EMBL" id="KKN17829.1"/>
    </source>
</evidence>
<protein>
    <recommendedName>
        <fullName evidence="2">Methyltransferase type 11 domain-containing protein</fullName>
    </recommendedName>
</protein>
<sequence length="182" mass="20804">MNRIANFEHINGELLSCIPEDQFERVMSSNLCDIDPEFLGFVDIYKHLSEIIPLDFTVVDLGCAYAPQAFLFEHHRAYIGVDISDCQRFKAKNSTHHQMPIIEFLGKHGSCLRKETTFAICSYVPPWHDDNMKLVREFFINVFTFYPCGSGVPSGRSPTARWLNVVSSPEMYGIEQGIGYEK</sequence>
<accession>A0A0F9NIY0</accession>
<name>A0A0F9NIY0_9ZZZZ</name>
<comment type="caution">
    <text evidence="1">The sequence shown here is derived from an EMBL/GenBank/DDBJ whole genome shotgun (WGS) entry which is preliminary data.</text>
</comment>
<organism evidence="1">
    <name type="scientific">marine sediment metagenome</name>
    <dbReference type="NCBI Taxonomy" id="412755"/>
    <lineage>
        <taxon>unclassified sequences</taxon>
        <taxon>metagenomes</taxon>
        <taxon>ecological metagenomes</taxon>
    </lineage>
</organism>
<dbReference type="AlphaFoldDB" id="A0A0F9NIY0"/>
<reference evidence="1" key="1">
    <citation type="journal article" date="2015" name="Nature">
        <title>Complex archaea that bridge the gap between prokaryotes and eukaryotes.</title>
        <authorList>
            <person name="Spang A."/>
            <person name="Saw J.H."/>
            <person name="Jorgensen S.L."/>
            <person name="Zaremba-Niedzwiedzka K."/>
            <person name="Martijn J."/>
            <person name="Lind A.E."/>
            <person name="van Eijk R."/>
            <person name="Schleper C."/>
            <person name="Guy L."/>
            <person name="Ettema T.J."/>
        </authorList>
    </citation>
    <scope>NUCLEOTIDE SEQUENCE</scope>
</reference>
<proteinExistence type="predicted"/>